<gene>
    <name evidence="4" type="ORF">ACEWY4_006899</name>
</gene>
<dbReference type="InterPro" id="IPR001304">
    <property type="entry name" value="C-type_lectin-like"/>
</dbReference>
<name>A0ABD1KEX9_9TELE</name>
<dbReference type="InterPro" id="IPR050111">
    <property type="entry name" value="C-type_lectin/snaclec_domain"/>
</dbReference>
<dbReference type="Proteomes" id="UP001591681">
    <property type="component" value="Unassembled WGS sequence"/>
</dbReference>
<keyword evidence="1" id="KW-0430">Lectin</keyword>
<dbReference type="GO" id="GO:0030246">
    <property type="term" value="F:carbohydrate binding"/>
    <property type="evidence" value="ECO:0007669"/>
    <property type="project" value="UniProtKB-KW"/>
</dbReference>
<evidence type="ECO:0000256" key="2">
    <source>
        <dbReference type="SAM" id="Phobius"/>
    </source>
</evidence>
<dbReference type="Pfam" id="PF00059">
    <property type="entry name" value="Lectin_C"/>
    <property type="match status" value="1"/>
</dbReference>
<dbReference type="SMART" id="SM00034">
    <property type="entry name" value="CLECT"/>
    <property type="match status" value="1"/>
</dbReference>
<feature type="domain" description="C-type lectin" evidence="3">
    <location>
        <begin position="118"/>
        <end position="229"/>
    </location>
</feature>
<dbReference type="SUPFAM" id="SSF56436">
    <property type="entry name" value="C-type lectin-like"/>
    <property type="match status" value="1"/>
</dbReference>
<evidence type="ECO:0000259" key="3">
    <source>
        <dbReference type="PROSITE" id="PS50041"/>
    </source>
</evidence>
<proteinExistence type="predicted"/>
<dbReference type="Gene3D" id="3.10.100.10">
    <property type="entry name" value="Mannose-Binding Protein A, subunit A"/>
    <property type="match status" value="1"/>
</dbReference>
<dbReference type="PROSITE" id="PS50041">
    <property type="entry name" value="C_TYPE_LECTIN_2"/>
    <property type="match status" value="1"/>
</dbReference>
<comment type="caution">
    <text evidence="4">The sequence shown here is derived from an EMBL/GenBank/DDBJ whole genome shotgun (WGS) entry which is preliminary data.</text>
</comment>
<protein>
    <recommendedName>
        <fullName evidence="3">C-type lectin domain-containing protein</fullName>
    </recommendedName>
</protein>
<accession>A0ABD1KEX9</accession>
<dbReference type="InterPro" id="IPR016187">
    <property type="entry name" value="CTDL_fold"/>
</dbReference>
<dbReference type="AlphaFoldDB" id="A0ABD1KEX9"/>
<feature type="transmembrane region" description="Helical" evidence="2">
    <location>
        <begin position="46"/>
        <end position="67"/>
    </location>
</feature>
<dbReference type="EMBL" id="JBHFQA010000006">
    <property type="protein sequence ID" value="KAL2097692.1"/>
    <property type="molecule type" value="Genomic_DNA"/>
</dbReference>
<sequence length="233" mass="27048">MEDAFLGDKDAEKDIPIYNYTSDFTWSRMRMQIPGIFQTGDFCCRVVTGTLGLVCLLLLTVVVVLSVERSHLNSTFRNLTSERDLLRINFNALQGESTGVKSRLSDLEKHLQEGWTFFRSSLYYISSERKSWHNARDDCRKRQADLVIINNGDEQEFLTEFKKEFWIGLTDSDGTWKWVDGTLLTTGFWDSGQPNSYDGNEDCAEIRERSYLTNWNDDLCTRSQLWACEKKIQ</sequence>
<dbReference type="InterPro" id="IPR016186">
    <property type="entry name" value="C-type_lectin-like/link_sf"/>
</dbReference>
<keyword evidence="2" id="KW-0472">Membrane</keyword>
<keyword evidence="5" id="KW-1185">Reference proteome</keyword>
<reference evidence="4 5" key="1">
    <citation type="submission" date="2024-09" db="EMBL/GenBank/DDBJ databases">
        <title>A chromosome-level genome assembly of Gray's grenadier anchovy, Coilia grayii.</title>
        <authorList>
            <person name="Fu Z."/>
        </authorList>
    </citation>
    <scope>NUCLEOTIDE SEQUENCE [LARGE SCALE GENOMIC DNA]</scope>
    <source>
        <strain evidence="4">G4</strain>
        <tissue evidence="4">Muscle</tissue>
    </source>
</reference>
<evidence type="ECO:0000256" key="1">
    <source>
        <dbReference type="ARBA" id="ARBA00022734"/>
    </source>
</evidence>
<evidence type="ECO:0000313" key="4">
    <source>
        <dbReference type="EMBL" id="KAL2097692.1"/>
    </source>
</evidence>
<keyword evidence="2" id="KW-1133">Transmembrane helix</keyword>
<dbReference type="Gene3D" id="1.20.5.1000">
    <property type="entry name" value="arf6 gtpase in complex with a specific effector, jip4"/>
    <property type="match status" value="1"/>
</dbReference>
<organism evidence="4 5">
    <name type="scientific">Coilia grayii</name>
    <name type="common">Gray's grenadier anchovy</name>
    <dbReference type="NCBI Taxonomy" id="363190"/>
    <lineage>
        <taxon>Eukaryota</taxon>
        <taxon>Metazoa</taxon>
        <taxon>Chordata</taxon>
        <taxon>Craniata</taxon>
        <taxon>Vertebrata</taxon>
        <taxon>Euteleostomi</taxon>
        <taxon>Actinopterygii</taxon>
        <taxon>Neopterygii</taxon>
        <taxon>Teleostei</taxon>
        <taxon>Clupei</taxon>
        <taxon>Clupeiformes</taxon>
        <taxon>Clupeoidei</taxon>
        <taxon>Engraulidae</taxon>
        <taxon>Coilinae</taxon>
        <taxon>Coilia</taxon>
    </lineage>
</organism>
<keyword evidence="2" id="KW-0812">Transmembrane</keyword>
<dbReference type="PANTHER" id="PTHR22803">
    <property type="entry name" value="MANNOSE, PHOSPHOLIPASE, LECTIN RECEPTOR RELATED"/>
    <property type="match status" value="1"/>
</dbReference>
<dbReference type="CDD" id="cd03590">
    <property type="entry name" value="CLECT_DC-SIGN_like"/>
    <property type="match status" value="1"/>
</dbReference>
<evidence type="ECO:0000313" key="5">
    <source>
        <dbReference type="Proteomes" id="UP001591681"/>
    </source>
</evidence>
<dbReference type="InterPro" id="IPR033989">
    <property type="entry name" value="CD209-like_CTLD"/>
</dbReference>